<name>A0A4Z2GDD4_9TELE</name>
<reference evidence="2 3" key="1">
    <citation type="submission" date="2019-03" db="EMBL/GenBank/DDBJ databases">
        <title>First draft genome of Liparis tanakae, snailfish: a comprehensive survey of snailfish specific genes.</title>
        <authorList>
            <person name="Kim W."/>
            <person name="Song I."/>
            <person name="Jeong J.-H."/>
            <person name="Kim D."/>
            <person name="Kim S."/>
            <person name="Ryu S."/>
            <person name="Song J.Y."/>
            <person name="Lee S.K."/>
        </authorList>
    </citation>
    <scope>NUCLEOTIDE SEQUENCE [LARGE SCALE GENOMIC DNA]</scope>
    <source>
        <tissue evidence="2">Muscle</tissue>
    </source>
</reference>
<dbReference type="EMBL" id="SRLO01000590">
    <property type="protein sequence ID" value="TNN51211.1"/>
    <property type="molecule type" value="Genomic_DNA"/>
</dbReference>
<proteinExistence type="predicted"/>
<evidence type="ECO:0000256" key="1">
    <source>
        <dbReference type="SAM" id="MobiDB-lite"/>
    </source>
</evidence>
<dbReference type="AlphaFoldDB" id="A0A4Z2GDD4"/>
<protein>
    <submittedName>
        <fullName evidence="2">Uncharacterized protein</fullName>
    </submittedName>
</protein>
<evidence type="ECO:0000313" key="2">
    <source>
        <dbReference type="EMBL" id="TNN51211.1"/>
    </source>
</evidence>
<dbReference type="Proteomes" id="UP000314294">
    <property type="component" value="Unassembled WGS sequence"/>
</dbReference>
<gene>
    <name evidence="2" type="ORF">EYF80_038585</name>
</gene>
<feature type="region of interest" description="Disordered" evidence="1">
    <location>
        <begin position="131"/>
        <end position="164"/>
    </location>
</feature>
<sequence>MKAKLTQLGPEAIQLPGFLLPVRVALLMDAGTLSTWESMGRMQSGMMIDPLWLKTASPRGLQVVRRTLSVADESVEAVEEVFMGIYHSPGTRGDKLGAGSGVWWRHVDLTDALNTPLLAVSRSAGLRTGAEQMRFDSAGTSKGRKMVEKEEEKDEQNEPSTANGPSIECGLFVRAALPVCWSSRLSAGLPAQAAAVTAAFQSPAFRRRFQFPVFWIQSPMSQSPVFRIQSPMSQSPVFRIQSPMSQSPVFRIQSLRFQSPKFEC</sequence>
<keyword evidence="3" id="KW-1185">Reference proteome</keyword>
<organism evidence="2 3">
    <name type="scientific">Liparis tanakae</name>
    <name type="common">Tanaka's snailfish</name>
    <dbReference type="NCBI Taxonomy" id="230148"/>
    <lineage>
        <taxon>Eukaryota</taxon>
        <taxon>Metazoa</taxon>
        <taxon>Chordata</taxon>
        <taxon>Craniata</taxon>
        <taxon>Vertebrata</taxon>
        <taxon>Euteleostomi</taxon>
        <taxon>Actinopterygii</taxon>
        <taxon>Neopterygii</taxon>
        <taxon>Teleostei</taxon>
        <taxon>Neoteleostei</taxon>
        <taxon>Acanthomorphata</taxon>
        <taxon>Eupercaria</taxon>
        <taxon>Perciformes</taxon>
        <taxon>Cottioidei</taxon>
        <taxon>Cottales</taxon>
        <taxon>Liparidae</taxon>
        <taxon>Liparis</taxon>
    </lineage>
</organism>
<comment type="caution">
    <text evidence="2">The sequence shown here is derived from an EMBL/GenBank/DDBJ whole genome shotgun (WGS) entry which is preliminary data.</text>
</comment>
<accession>A0A4Z2GDD4</accession>
<evidence type="ECO:0000313" key="3">
    <source>
        <dbReference type="Proteomes" id="UP000314294"/>
    </source>
</evidence>